<dbReference type="Pfam" id="PF13561">
    <property type="entry name" value="adh_short_C2"/>
    <property type="match status" value="1"/>
</dbReference>
<protein>
    <submittedName>
        <fullName evidence="3">Short chain dehydrogenase</fullName>
    </submittedName>
</protein>
<dbReference type="InterPro" id="IPR036291">
    <property type="entry name" value="NAD(P)-bd_dom_sf"/>
</dbReference>
<dbReference type="InterPro" id="IPR051122">
    <property type="entry name" value="SDR_DHRS6-like"/>
</dbReference>
<dbReference type="GO" id="GO:0016491">
    <property type="term" value="F:oxidoreductase activity"/>
    <property type="evidence" value="ECO:0007669"/>
    <property type="project" value="UniProtKB-KW"/>
</dbReference>
<sequence length="198" mass="20535">MKILIVGSSGTVGKAVTSRLGSDHTVIEASRSTNPPVDLNSDESIHELFQSIGTVDAIVACTGVAPFKPLRDLAGSDYQDAFNDKVMGQIRLVNIGRDYLNAGGSFTLTTGILAREPILTGAAASLANGALESWVPAAATELDRGHRINAVSATVLAEATGYHAFFPGFVPVAAAYVAAAYAKSVEGTHTGKVYKVEG</sequence>
<dbReference type="NCBIfam" id="NF005754">
    <property type="entry name" value="PRK07578.1"/>
    <property type="match status" value="1"/>
</dbReference>
<evidence type="ECO:0000313" key="4">
    <source>
        <dbReference type="Proteomes" id="UP000323856"/>
    </source>
</evidence>
<dbReference type="Proteomes" id="UP000323856">
    <property type="component" value="Unassembled WGS sequence"/>
</dbReference>
<dbReference type="InterPro" id="IPR002347">
    <property type="entry name" value="SDR_fam"/>
</dbReference>
<dbReference type="SUPFAM" id="SSF51735">
    <property type="entry name" value="NAD(P)-binding Rossmann-fold domains"/>
    <property type="match status" value="1"/>
</dbReference>
<proteinExistence type="inferred from homology"/>
<dbReference type="CDD" id="cd11731">
    <property type="entry name" value="Lin1944_like_SDR_c"/>
    <property type="match status" value="1"/>
</dbReference>
<dbReference type="Gene3D" id="3.40.50.720">
    <property type="entry name" value="NAD(P)-binding Rossmann-like Domain"/>
    <property type="match status" value="1"/>
</dbReference>
<dbReference type="EMBL" id="VOBL01000002">
    <property type="protein sequence ID" value="KAA0979495.1"/>
    <property type="molecule type" value="Genomic_DNA"/>
</dbReference>
<reference evidence="3 4" key="1">
    <citation type="submission" date="2019-07" db="EMBL/GenBank/DDBJ databases">
        <title>Analysis of the biochemical properties, biological activity and biotechnological potential of siderophores and biosurfactants produced by Antarctic psychrotolerant bacteria.</title>
        <authorList>
            <person name="Styczynski M."/>
            <person name="Krucon T."/>
            <person name="Decewicz P."/>
            <person name="Dziewit L."/>
        </authorList>
    </citation>
    <scope>NUCLEOTIDE SEQUENCE [LARGE SCALE GENOMIC DNA]</scope>
    <source>
        <strain evidence="3 4">ANT_H27</strain>
    </source>
</reference>
<keyword evidence="2" id="KW-0560">Oxidoreductase</keyword>
<dbReference type="PANTHER" id="PTHR43477">
    <property type="entry name" value="DIHYDROANTICAPSIN 7-DEHYDROGENASE"/>
    <property type="match status" value="1"/>
</dbReference>
<evidence type="ECO:0000256" key="2">
    <source>
        <dbReference type="ARBA" id="ARBA00023002"/>
    </source>
</evidence>
<evidence type="ECO:0000256" key="1">
    <source>
        <dbReference type="ARBA" id="ARBA00006484"/>
    </source>
</evidence>
<comment type="similarity">
    <text evidence="1">Belongs to the short-chain dehydrogenases/reductases (SDR) family.</text>
</comment>
<dbReference type="AlphaFoldDB" id="A0A5B0EMR7"/>
<comment type="caution">
    <text evidence="3">The sequence shown here is derived from an EMBL/GenBank/DDBJ whole genome shotgun (WGS) entry which is preliminary data.</text>
</comment>
<accession>A0A5B0EMR7</accession>
<dbReference type="PANTHER" id="PTHR43477:SF1">
    <property type="entry name" value="DIHYDROANTICAPSIN 7-DEHYDROGENASE"/>
    <property type="match status" value="1"/>
</dbReference>
<gene>
    <name evidence="3" type="ORF">FQ154_02155</name>
</gene>
<evidence type="ECO:0000313" key="3">
    <source>
        <dbReference type="EMBL" id="KAA0979495.1"/>
    </source>
</evidence>
<dbReference type="OrthoDB" id="9787486at2"/>
<organism evidence="3 4">
    <name type="scientific">Paeniglutamicibacter gangotriensis</name>
    <dbReference type="NCBI Taxonomy" id="254787"/>
    <lineage>
        <taxon>Bacteria</taxon>
        <taxon>Bacillati</taxon>
        <taxon>Actinomycetota</taxon>
        <taxon>Actinomycetes</taxon>
        <taxon>Micrococcales</taxon>
        <taxon>Micrococcaceae</taxon>
        <taxon>Paeniglutamicibacter</taxon>
    </lineage>
</organism>
<name>A0A5B0EMR7_9MICC</name>